<reference evidence="3" key="1">
    <citation type="journal article" date="2019" name="Int. J. Syst. Evol. Microbiol.">
        <title>The Global Catalogue of Microorganisms (GCM) 10K type strain sequencing project: providing services to taxonomists for standard genome sequencing and annotation.</title>
        <authorList>
            <consortium name="The Broad Institute Genomics Platform"/>
            <consortium name="The Broad Institute Genome Sequencing Center for Infectious Disease"/>
            <person name="Wu L."/>
            <person name="Ma J."/>
        </authorList>
    </citation>
    <scope>NUCLEOTIDE SEQUENCE [LARGE SCALE GENOMIC DNA]</scope>
    <source>
        <strain evidence="3">CCUG 60742</strain>
    </source>
</reference>
<dbReference type="EMBL" id="JBHTIA010000009">
    <property type="protein sequence ID" value="MFD0766003.1"/>
    <property type="molecule type" value="Genomic_DNA"/>
</dbReference>
<keyword evidence="1" id="KW-0812">Transmembrane</keyword>
<proteinExistence type="predicted"/>
<comment type="caution">
    <text evidence="2">The sequence shown here is derived from an EMBL/GenBank/DDBJ whole genome shotgun (WGS) entry which is preliminary data.</text>
</comment>
<feature type="transmembrane region" description="Helical" evidence="1">
    <location>
        <begin position="96"/>
        <end position="113"/>
    </location>
</feature>
<evidence type="ECO:0000313" key="3">
    <source>
        <dbReference type="Proteomes" id="UP001597073"/>
    </source>
</evidence>
<feature type="transmembrane region" description="Helical" evidence="1">
    <location>
        <begin position="125"/>
        <end position="144"/>
    </location>
</feature>
<feature type="transmembrane region" description="Helical" evidence="1">
    <location>
        <begin position="70"/>
        <end position="90"/>
    </location>
</feature>
<feature type="transmembrane region" description="Helical" evidence="1">
    <location>
        <begin position="12"/>
        <end position="30"/>
    </location>
</feature>
<accession>A0ABW2ZIK2</accession>
<keyword evidence="1" id="KW-1133">Transmembrane helix</keyword>
<keyword evidence="3" id="KW-1185">Reference proteome</keyword>
<evidence type="ECO:0000256" key="1">
    <source>
        <dbReference type="SAM" id="Phobius"/>
    </source>
</evidence>
<dbReference type="Proteomes" id="UP001597073">
    <property type="component" value="Unassembled WGS sequence"/>
</dbReference>
<feature type="transmembrane region" description="Helical" evidence="1">
    <location>
        <begin position="36"/>
        <end position="58"/>
    </location>
</feature>
<organism evidence="2 3">
    <name type="scientific">Mucilaginibacter lutimaris</name>
    <dbReference type="NCBI Taxonomy" id="931629"/>
    <lineage>
        <taxon>Bacteria</taxon>
        <taxon>Pseudomonadati</taxon>
        <taxon>Bacteroidota</taxon>
        <taxon>Sphingobacteriia</taxon>
        <taxon>Sphingobacteriales</taxon>
        <taxon>Sphingobacteriaceae</taxon>
        <taxon>Mucilaginibacter</taxon>
    </lineage>
</organism>
<name>A0ABW2ZIK2_9SPHI</name>
<gene>
    <name evidence="2" type="ORF">ACFQZI_14160</name>
</gene>
<dbReference type="RefSeq" id="WP_377143513.1">
    <property type="nucleotide sequence ID" value="NZ_JBHTIA010000009.1"/>
</dbReference>
<sequence length="184" mass="20949">MNKIFSPKANGFIFPNIFALTVIGITRYIFEKYFYSPGLLIFSEFIIVPFVMGIISAWFWRDFDPKNAKLAAWAFYNTVFVCILSTVFLGEGMICLVIVSPLLFTFIWTGELAGKRMFEKNNQTLNVSVFVMLFGIFVVDSLSVHHYENMVADTVVINAPPSEVWKYVVAYKASREKVITGCSE</sequence>
<keyword evidence="1" id="KW-0472">Membrane</keyword>
<evidence type="ECO:0000313" key="2">
    <source>
        <dbReference type="EMBL" id="MFD0766003.1"/>
    </source>
</evidence>
<protein>
    <submittedName>
        <fullName evidence="2">Uncharacterized protein</fullName>
    </submittedName>
</protein>